<evidence type="ECO:0000256" key="5">
    <source>
        <dbReference type="ARBA" id="ARBA00022989"/>
    </source>
</evidence>
<keyword evidence="6 8" id="KW-0472">Membrane</keyword>
<dbReference type="GO" id="GO:0015031">
    <property type="term" value="P:protein transport"/>
    <property type="evidence" value="ECO:0007669"/>
    <property type="project" value="UniProtKB-KW"/>
</dbReference>
<sequence length="164" mass="18759">MRARRHHYKRNKDQAEIDVTTFLNLMVVLIPFLLITAVFSRITIQELNLPQQAAGGAAPDKPLVTIEVILRQDKLQITDGDRITDTINKVEDKHDFQSLSEKLLALKDQYKEKEDAIILIEPDIEYEDVIRVMDAVKIAEVKLPEQEDIERISLFPKISLGDAP</sequence>
<evidence type="ECO:0000313" key="10">
    <source>
        <dbReference type="Proteomes" id="UP000787472"/>
    </source>
</evidence>
<keyword evidence="7" id="KW-0653">Protein transport</keyword>
<comment type="similarity">
    <text evidence="2 7">Belongs to the ExbD/TolR family.</text>
</comment>
<dbReference type="Pfam" id="PF02472">
    <property type="entry name" value="ExbD"/>
    <property type="match status" value="1"/>
</dbReference>
<comment type="subcellular location">
    <subcellularLocation>
        <location evidence="1">Cell membrane</location>
        <topology evidence="1">Single-pass membrane protein</topology>
    </subcellularLocation>
    <subcellularLocation>
        <location evidence="7">Cell membrane</location>
        <topology evidence="7">Single-pass type II membrane protein</topology>
    </subcellularLocation>
</comment>
<keyword evidence="7" id="KW-0813">Transport</keyword>
<protein>
    <submittedName>
        <fullName evidence="9">Biopolymer transporter ExbD</fullName>
    </submittedName>
</protein>
<keyword evidence="4 7" id="KW-0812">Transmembrane</keyword>
<comment type="caution">
    <text evidence="9">The sequence shown here is derived from an EMBL/GenBank/DDBJ whole genome shotgun (WGS) entry which is preliminary data.</text>
</comment>
<proteinExistence type="inferred from homology"/>
<accession>A0A9E5MJ60</accession>
<dbReference type="Proteomes" id="UP000787472">
    <property type="component" value="Unassembled WGS sequence"/>
</dbReference>
<dbReference type="EMBL" id="JAAONZ010000002">
    <property type="protein sequence ID" value="NHO64554.1"/>
    <property type="molecule type" value="Genomic_DNA"/>
</dbReference>
<keyword evidence="10" id="KW-1185">Reference proteome</keyword>
<evidence type="ECO:0000256" key="8">
    <source>
        <dbReference type="SAM" id="Phobius"/>
    </source>
</evidence>
<organism evidence="9 10">
    <name type="scientific">Pseudomaricurvus hydrocarbonicus</name>
    <dbReference type="NCBI Taxonomy" id="1470433"/>
    <lineage>
        <taxon>Bacteria</taxon>
        <taxon>Pseudomonadati</taxon>
        <taxon>Pseudomonadota</taxon>
        <taxon>Gammaproteobacteria</taxon>
        <taxon>Cellvibrionales</taxon>
        <taxon>Cellvibrionaceae</taxon>
        <taxon>Pseudomaricurvus</taxon>
    </lineage>
</organism>
<evidence type="ECO:0000313" key="9">
    <source>
        <dbReference type="EMBL" id="NHO64554.1"/>
    </source>
</evidence>
<evidence type="ECO:0000256" key="2">
    <source>
        <dbReference type="ARBA" id="ARBA00005811"/>
    </source>
</evidence>
<dbReference type="AlphaFoldDB" id="A0A9E5MJ60"/>
<keyword evidence="5 8" id="KW-1133">Transmembrane helix</keyword>
<name>A0A9E5MJ60_9GAMM</name>
<evidence type="ECO:0000256" key="6">
    <source>
        <dbReference type="ARBA" id="ARBA00023136"/>
    </source>
</evidence>
<dbReference type="PANTHER" id="PTHR30558">
    <property type="entry name" value="EXBD MEMBRANE COMPONENT OF PMF-DRIVEN MACROMOLECULE IMPORT SYSTEM"/>
    <property type="match status" value="1"/>
</dbReference>
<evidence type="ECO:0000256" key="3">
    <source>
        <dbReference type="ARBA" id="ARBA00022475"/>
    </source>
</evidence>
<reference evidence="9" key="1">
    <citation type="submission" date="2020-03" db="EMBL/GenBank/DDBJ databases">
        <authorList>
            <person name="Guo F."/>
        </authorList>
    </citation>
    <scope>NUCLEOTIDE SEQUENCE</scope>
    <source>
        <strain evidence="9">JCM 30134</strain>
    </source>
</reference>
<dbReference type="RefSeq" id="WP_167181708.1">
    <property type="nucleotide sequence ID" value="NZ_JAAONZ010000002.1"/>
</dbReference>
<evidence type="ECO:0000256" key="1">
    <source>
        <dbReference type="ARBA" id="ARBA00004162"/>
    </source>
</evidence>
<dbReference type="InterPro" id="IPR003400">
    <property type="entry name" value="ExbD"/>
</dbReference>
<gene>
    <name evidence="9" type="ORF">G8770_03205</name>
</gene>
<evidence type="ECO:0000256" key="4">
    <source>
        <dbReference type="ARBA" id="ARBA00022692"/>
    </source>
</evidence>
<feature type="transmembrane region" description="Helical" evidence="8">
    <location>
        <begin position="21"/>
        <end position="42"/>
    </location>
</feature>
<evidence type="ECO:0000256" key="7">
    <source>
        <dbReference type="RuleBase" id="RU003879"/>
    </source>
</evidence>
<dbReference type="GO" id="GO:0022857">
    <property type="term" value="F:transmembrane transporter activity"/>
    <property type="evidence" value="ECO:0007669"/>
    <property type="project" value="InterPro"/>
</dbReference>
<dbReference type="GO" id="GO:0005886">
    <property type="term" value="C:plasma membrane"/>
    <property type="evidence" value="ECO:0007669"/>
    <property type="project" value="UniProtKB-SubCell"/>
</dbReference>
<keyword evidence="3" id="KW-1003">Cell membrane</keyword>